<dbReference type="InterPro" id="IPR051043">
    <property type="entry name" value="Sulfatase_Mod_Factor_Kinase"/>
</dbReference>
<evidence type="ECO:0000256" key="1">
    <source>
        <dbReference type="SAM" id="SignalP"/>
    </source>
</evidence>
<protein>
    <submittedName>
        <fullName evidence="3">SUMF1/EgtB/PvdO family nonheme iron enzyme</fullName>
    </submittedName>
</protein>
<feature type="chain" id="PRO_5037597910" evidence="1">
    <location>
        <begin position="29"/>
        <end position="191"/>
    </location>
</feature>
<name>A0A933E8I8_UNCTE</name>
<comment type="caution">
    <text evidence="3">The sequence shown here is derived from an EMBL/GenBank/DDBJ whole genome shotgun (WGS) entry which is preliminary data.</text>
</comment>
<feature type="non-terminal residue" evidence="3">
    <location>
        <position position="191"/>
    </location>
</feature>
<organism evidence="3 4">
    <name type="scientific">Tectimicrobiota bacterium</name>
    <dbReference type="NCBI Taxonomy" id="2528274"/>
    <lineage>
        <taxon>Bacteria</taxon>
        <taxon>Pseudomonadati</taxon>
        <taxon>Nitrospinota/Tectimicrobiota group</taxon>
        <taxon>Candidatus Tectimicrobiota</taxon>
    </lineage>
</organism>
<dbReference type="InterPro" id="IPR005532">
    <property type="entry name" value="SUMF_dom"/>
</dbReference>
<dbReference type="InterPro" id="IPR042095">
    <property type="entry name" value="SUMF_sf"/>
</dbReference>
<sequence>MNSFARRLVGIGLLAAWAAGLAPGPARGAAPAGKGSRAGMVLVPAGPFLMGRNGGPPGEAPAHEVHLPAFYIDRNLVTWAGYARFIQAKGPAGPRGEMYLDVEDPDNRIHLRNGVWAAEPAFASHPAAELAWHGAVAYCAWAGKRLPSEAEWEKAARGTDGRLYPWGNQQPTRELAFLGFRGETAPAGSHP</sequence>
<dbReference type="InterPro" id="IPR016187">
    <property type="entry name" value="CTDL_fold"/>
</dbReference>
<reference evidence="3" key="1">
    <citation type="submission" date="2020-07" db="EMBL/GenBank/DDBJ databases">
        <title>Huge and variable diversity of episymbiotic CPR bacteria and DPANN archaea in groundwater ecosystems.</title>
        <authorList>
            <person name="He C.Y."/>
            <person name="Keren R."/>
            <person name="Whittaker M."/>
            <person name="Farag I.F."/>
            <person name="Doudna J."/>
            <person name="Cate J.H.D."/>
            <person name="Banfield J.F."/>
        </authorList>
    </citation>
    <scope>NUCLEOTIDE SEQUENCE</scope>
    <source>
        <strain evidence="3">NC_groundwater_1370_Ag_S-0.2um_69_93</strain>
    </source>
</reference>
<dbReference type="Gene3D" id="3.90.1580.10">
    <property type="entry name" value="paralog of FGE (formylglycine-generating enzyme)"/>
    <property type="match status" value="1"/>
</dbReference>
<dbReference type="PANTHER" id="PTHR23150">
    <property type="entry name" value="SULFATASE MODIFYING FACTOR 1, 2"/>
    <property type="match status" value="1"/>
</dbReference>
<dbReference type="PANTHER" id="PTHR23150:SF19">
    <property type="entry name" value="FORMYLGLYCINE-GENERATING ENZYME"/>
    <property type="match status" value="1"/>
</dbReference>
<dbReference type="Pfam" id="PF03781">
    <property type="entry name" value="FGE-sulfatase"/>
    <property type="match status" value="1"/>
</dbReference>
<evidence type="ECO:0000313" key="3">
    <source>
        <dbReference type="EMBL" id="MBI4252246.1"/>
    </source>
</evidence>
<dbReference type="GO" id="GO:0120147">
    <property type="term" value="F:formylglycine-generating oxidase activity"/>
    <property type="evidence" value="ECO:0007669"/>
    <property type="project" value="TreeGrafter"/>
</dbReference>
<evidence type="ECO:0000259" key="2">
    <source>
        <dbReference type="Pfam" id="PF03781"/>
    </source>
</evidence>
<feature type="signal peptide" evidence="1">
    <location>
        <begin position="1"/>
        <end position="28"/>
    </location>
</feature>
<dbReference type="Proteomes" id="UP000752292">
    <property type="component" value="Unassembled WGS sequence"/>
</dbReference>
<dbReference type="SUPFAM" id="SSF56436">
    <property type="entry name" value="C-type lectin-like"/>
    <property type="match status" value="1"/>
</dbReference>
<dbReference type="EMBL" id="JACQRX010000317">
    <property type="protein sequence ID" value="MBI4252246.1"/>
    <property type="molecule type" value="Genomic_DNA"/>
</dbReference>
<proteinExistence type="predicted"/>
<dbReference type="AlphaFoldDB" id="A0A933E8I8"/>
<accession>A0A933E8I8</accession>
<evidence type="ECO:0000313" key="4">
    <source>
        <dbReference type="Proteomes" id="UP000752292"/>
    </source>
</evidence>
<gene>
    <name evidence="3" type="ORF">HY618_07275</name>
</gene>
<feature type="domain" description="Sulfatase-modifying factor enzyme-like" evidence="2">
    <location>
        <begin position="38"/>
        <end position="173"/>
    </location>
</feature>
<keyword evidence="1" id="KW-0732">Signal</keyword>